<evidence type="ECO:0000256" key="1">
    <source>
        <dbReference type="ARBA" id="ARBA00022741"/>
    </source>
</evidence>
<protein>
    <submittedName>
        <fullName evidence="3">Histidine triad (HIT) protein</fullName>
    </submittedName>
</protein>
<dbReference type="InterPro" id="IPR039383">
    <property type="entry name" value="FHIT"/>
</dbReference>
<sequence>MMKTLWTPWRMEHVLDTAPRPHGCLFEPPGDKPFAGEHLLLYRDQLTVVLLNRFPYANGHLLVAPRRHLADITELAGGENSALMAMLQQCCTILRRRLRPDGINIGLNLGETAGAGTPDHLHFHVVPRWDGDHNFMTVIAEIRTIPQHIRHTFEQLLPDFQELLSAENDHE</sequence>
<dbReference type="InterPro" id="IPR011146">
    <property type="entry name" value="HIT-like"/>
</dbReference>
<accession>A0A3B0VD91</accession>
<dbReference type="EMBL" id="UOEY01000058">
    <property type="protein sequence ID" value="VAW38313.1"/>
    <property type="molecule type" value="Genomic_DNA"/>
</dbReference>
<organism evidence="3">
    <name type="scientific">hydrothermal vent metagenome</name>
    <dbReference type="NCBI Taxonomy" id="652676"/>
    <lineage>
        <taxon>unclassified sequences</taxon>
        <taxon>metagenomes</taxon>
        <taxon>ecological metagenomes</taxon>
    </lineage>
</organism>
<dbReference type="InterPro" id="IPR052908">
    <property type="entry name" value="AP-4-A_phosphorylase"/>
</dbReference>
<dbReference type="AlphaFoldDB" id="A0A3B0VD91"/>
<dbReference type="PANTHER" id="PTHR42997:SF1">
    <property type="entry name" value="AP-4-A PHOSPHORYLASE"/>
    <property type="match status" value="1"/>
</dbReference>
<evidence type="ECO:0000259" key="2">
    <source>
        <dbReference type="PROSITE" id="PS51084"/>
    </source>
</evidence>
<keyword evidence="1" id="KW-0547">Nucleotide-binding</keyword>
<dbReference type="SUPFAM" id="SSF54197">
    <property type="entry name" value="HIT-like"/>
    <property type="match status" value="1"/>
</dbReference>
<dbReference type="Gene3D" id="3.30.428.10">
    <property type="entry name" value="HIT-like"/>
    <property type="match status" value="1"/>
</dbReference>
<reference evidence="3" key="1">
    <citation type="submission" date="2018-06" db="EMBL/GenBank/DDBJ databases">
        <authorList>
            <person name="Zhirakovskaya E."/>
        </authorList>
    </citation>
    <scope>NUCLEOTIDE SEQUENCE</scope>
</reference>
<dbReference type="PANTHER" id="PTHR42997">
    <property type="entry name" value="HIT FAMILY HYDROLASE"/>
    <property type="match status" value="1"/>
</dbReference>
<feature type="domain" description="HIT" evidence="2">
    <location>
        <begin position="25"/>
        <end position="135"/>
    </location>
</feature>
<name>A0A3B0VD91_9ZZZZ</name>
<dbReference type="PROSITE" id="PS51084">
    <property type="entry name" value="HIT_2"/>
    <property type="match status" value="1"/>
</dbReference>
<dbReference type="Pfam" id="PF01230">
    <property type="entry name" value="HIT"/>
    <property type="match status" value="1"/>
</dbReference>
<dbReference type="InterPro" id="IPR036265">
    <property type="entry name" value="HIT-like_sf"/>
</dbReference>
<evidence type="ECO:0000313" key="3">
    <source>
        <dbReference type="EMBL" id="VAW38313.1"/>
    </source>
</evidence>
<dbReference type="CDD" id="cd01275">
    <property type="entry name" value="FHIT"/>
    <property type="match status" value="1"/>
</dbReference>
<dbReference type="GO" id="GO:0000166">
    <property type="term" value="F:nucleotide binding"/>
    <property type="evidence" value="ECO:0007669"/>
    <property type="project" value="UniProtKB-KW"/>
</dbReference>
<gene>
    <name evidence="3" type="ORF">MNBD_DELTA04-1688</name>
</gene>
<proteinExistence type="predicted"/>
<dbReference type="GO" id="GO:0003824">
    <property type="term" value="F:catalytic activity"/>
    <property type="evidence" value="ECO:0007669"/>
    <property type="project" value="InterPro"/>
</dbReference>